<dbReference type="PANTHER" id="PTHR13016">
    <property type="entry name" value="AMMECR1 HOMOLOG"/>
    <property type="match status" value="1"/>
</dbReference>
<feature type="domain" description="AMMECR1" evidence="1">
    <location>
        <begin position="1"/>
        <end position="124"/>
    </location>
</feature>
<dbReference type="PANTHER" id="PTHR13016:SF0">
    <property type="entry name" value="AMME SYNDROME CANDIDATE GENE 1 PROTEIN"/>
    <property type="match status" value="1"/>
</dbReference>
<dbReference type="InterPro" id="IPR023473">
    <property type="entry name" value="AMMECR1"/>
</dbReference>
<protein>
    <recommendedName>
        <fullName evidence="1">AMMECR1 domain-containing protein</fullName>
    </recommendedName>
</protein>
<comment type="caution">
    <text evidence="2">The sequence shown here is derived from an EMBL/GenBank/DDBJ whole genome shotgun (WGS) entry which is preliminary data.</text>
</comment>
<dbReference type="SUPFAM" id="SSF143447">
    <property type="entry name" value="AMMECR1-like"/>
    <property type="match status" value="1"/>
</dbReference>
<organism evidence="2">
    <name type="scientific">marine sediment metagenome</name>
    <dbReference type="NCBI Taxonomy" id="412755"/>
    <lineage>
        <taxon>unclassified sequences</taxon>
        <taxon>metagenomes</taxon>
        <taxon>ecological metagenomes</taxon>
    </lineage>
</organism>
<dbReference type="Pfam" id="PF01871">
    <property type="entry name" value="AMMECR1"/>
    <property type="match status" value="1"/>
</dbReference>
<sequence length="124" mass="14164">MSPYISLAKLAVESFIKEGKIISSSFVMKLLRNKSLSEDLKDKLFNQKAGTFVTIEKEETSENLPRSEGKRTLRGCIGTYLPIRVNIAEEIIRNAIAAAKEDYRFEPIQKEELPYLLYTVYILS</sequence>
<dbReference type="PROSITE" id="PS51112">
    <property type="entry name" value="AMMECR1"/>
    <property type="match status" value="1"/>
</dbReference>
<dbReference type="AlphaFoldDB" id="X1JP77"/>
<proteinExistence type="predicted"/>
<dbReference type="Gene3D" id="3.30.700.20">
    <property type="entry name" value="Hypothetical protein ph0010, domain 1"/>
    <property type="match status" value="1"/>
</dbReference>
<name>X1JP77_9ZZZZ</name>
<reference evidence="2" key="1">
    <citation type="journal article" date="2014" name="Front. Microbiol.">
        <title>High frequency of phylogenetically diverse reductive dehalogenase-homologous genes in deep subseafloor sedimentary metagenomes.</title>
        <authorList>
            <person name="Kawai M."/>
            <person name="Futagami T."/>
            <person name="Toyoda A."/>
            <person name="Takaki Y."/>
            <person name="Nishi S."/>
            <person name="Hori S."/>
            <person name="Arai W."/>
            <person name="Tsubouchi T."/>
            <person name="Morono Y."/>
            <person name="Uchiyama I."/>
            <person name="Ito T."/>
            <person name="Fujiyama A."/>
            <person name="Inagaki F."/>
            <person name="Takami H."/>
        </authorList>
    </citation>
    <scope>NUCLEOTIDE SEQUENCE</scope>
    <source>
        <strain evidence="2">Expedition CK06-06</strain>
    </source>
</reference>
<dbReference type="InterPro" id="IPR027485">
    <property type="entry name" value="AMMECR1_N"/>
</dbReference>
<dbReference type="EMBL" id="BARV01001465">
    <property type="protein sequence ID" value="GAH96526.1"/>
    <property type="molecule type" value="Genomic_DNA"/>
</dbReference>
<evidence type="ECO:0000313" key="2">
    <source>
        <dbReference type="EMBL" id="GAH96526.1"/>
    </source>
</evidence>
<feature type="non-terminal residue" evidence="2">
    <location>
        <position position="124"/>
    </location>
</feature>
<gene>
    <name evidence="2" type="ORF">S06H3_04235</name>
</gene>
<dbReference type="InterPro" id="IPR036071">
    <property type="entry name" value="AMMECR1_dom_sf"/>
</dbReference>
<accession>X1JP77</accession>
<evidence type="ECO:0000259" key="1">
    <source>
        <dbReference type="PROSITE" id="PS51112"/>
    </source>
</evidence>
<dbReference type="InterPro" id="IPR002733">
    <property type="entry name" value="AMMECR1_domain"/>
</dbReference>